<protein>
    <submittedName>
        <fullName evidence="1">Uncharacterized protein</fullName>
    </submittedName>
</protein>
<evidence type="ECO:0000313" key="1">
    <source>
        <dbReference type="EMBL" id="MBD8037895.1"/>
    </source>
</evidence>
<dbReference type="Proteomes" id="UP000619101">
    <property type="component" value="Unassembled WGS sequence"/>
</dbReference>
<comment type="caution">
    <text evidence="1">The sequence shown here is derived from an EMBL/GenBank/DDBJ whole genome shotgun (WGS) entry which is preliminary data.</text>
</comment>
<keyword evidence="2" id="KW-1185">Reference proteome</keyword>
<evidence type="ECO:0000313" key="2">
    <source>
        <dbReference type="Proteomes" id="UP000619101"/>
    </source>
</evidence>
<sequence>MHEKKYTEAGTDIEEVKRLNAASGLSYNDTLAILAQKKDDHTVDEVPLKTISENLEVDSNAYKLNEVPGNIQVDRNSPH</sequence>
<organism evidence="1 2">
    <name type="scientific">Solibacillus faecavium</name>
    <dbReference type="NCBI Taxonomy" id="2762221"/>
    <lineage>
        <taxon>Bacteria</taxon>
        <taxon>Bacillati</taxon>
        <taxon>Bacillota</taxon>
        <taxon>Bacilli</taxon>
        <taxon>Bacillales</taxon>
        <taxon>Caryophanaceae</taxon>
        <taxon>Solibacillus</taxon>
    </lineage>
</organism>
<proteinExistence type="predicted"/>
<dbReference type="RefSeq" id="WP_191700973.1">
    <property type="nucleotide sequence ID" value="NZ_JACSPZ010000007.1"/>
</dbReference>
<dbReference type="EMBL" id="JACSPZ010000007">
    <property type="protein sequence ID" value="MBD8037895.1"/>
    <property type="molecule type" value="Genomic_DNA"/>
</dbReference>
<name>A0ABR8Y120_9BACL</name>
<gene>
    <name evidence="1" type="ORF">H9635_14180</name>
</gene>
<accession>A0ABR8Y120</accession>
<reference evidence="1 2" key="1">
    <citation type="submission" date="2020-08" db="EMBL/GenBank/DDBJ databases">
        <title>A Genomic Blueprint of the Chicken Gut Microbiome.</title>
        <authorList>
            <person name="Gilroy R."/>
            <person name="Ravi A."/>
            <person name="Getino M."/>
            <person name="Pursley I."/>
            <person name="Horton D.L."/>
            <person name="Alikhan N.-F."/>
            <person name="Baker D."/>
            <person name="Gharbi K."/>
            <person name="Hall N."/>
            <person name="Watson M."/>
            <person name="Adriaenssens E.M."/>
            <person name="Foster-Nyarko E."/>
            <person name="Jarju S."/>
            <person name="Secka A."/>
            <person name="Antonio M."/>
            <person name="Oren A."/>
            <person name="Chaudhuri R."/>
            <person name="La Ragione R.M."/>
            <person name="Hildebrand F."/>
            <person name="Pallen M.J."/>
        </authorList>
    </citation>
    <scope>NUCLEOTIDE SEQUENCE [LARGE SCALE GENOMIC DNA]</scope>
    <source>
        <strain evidence="1 2">A46</strain>
    </source>
</reference>